<dbReference type="RefSeq" id="WP_216414958.1">
    <property type="nucleotide sequence ID" value="NZ_JAHLQK010000001.1"/>
</dbReference>
<dbReference type="Proteomes" id="UP000779508">
    <property type="component" value="Unassembled WGS sequence"/>
</dbReference>
<dbReference type="GO" id="GO:0008168">
    <property type="term" value="F:methyltransferase activity"/>
    <property type="evidence" value="ECO:0007669"/>
    <property type="project" value="UniProtKB-KW"/>
</dbReference>
<sequence>MKQNGKLEKAKLLFEKNIEIFRCPVCKDNMKINDKSSLICNNNHCFDISKKGYVNLANRSSNKIYGKDLFESRNKIYNANFYDRLITELVDIVDEYTLYKNKNYILDTGCGEGHYLNQLSKNQNLSNKYDFVGIDISKEGINIATREGNDIIWCVSDLSNLPFQTCKFAVILNILSPANYEEFIRVLDNKGIVIKVIPESEYLKEIRYGIQNKMKSNNYSNKNVIEVFHQHLEIVSEKRLNYKCSIDKSNLKDLIKMTPLTSSLSKEQKDDLIKLDISSITIDLRILVGRCKK</sequence>
<evidence type="ECO:0000313" key="4">
    <source>
        <dbReference type="Proteomes" id="UP000779508"/>
    </source>
</evidence>
<dbReference type="CDD" id="cd02440">
    <property type="entry name" value="AdoMet_MTases"/>
    <property type="match status" value="1"/>
</dbReference>
<accession>A0ABS6G254</accession>
<dbReference type="Pfam" id="PF21302">
    <property type="entry name" value="Zn_ribbon_RlmA"/>
    <property type="match status" value="1"/>
</dbReference>
<feature type="domain" description="23S rRNA (guanine(745)-N(1))-methyltransferase N-terminal" evidence="2">
    <location>
        <begin position="21"/>
        <end position="56"/>
    </location>
</feature>
<organism evidence="3 4">
    <name type="scientific">Alkaliphilus flagellatus</name>
    <dbReference type="NCBI Taxonomy" id="2841507"/>
    <lineage>
        <taxon>Bacteria</taxon>
        <taxon>Bacillati</taxon>
        <taxon>Bacillota</taxon>
        <taxon>Clostridia</taxon>
        <taxon>Peptostreptococcales</taxon>
        <taxon>Natronincolaceae</taxon>
        <taxon>Alkaliphilus</taxon>
    </lineage>
</organism>
<evidence type="ECO:0000259" key="1">
    <source>
        <dbReference type="Pfam" id="PF13649"/>
    </source>
</evidence>
<keyword evidence="4" id="KW-1185">Reference proteome</keyword>
<dbReference type="PIRSF" id="PIRSF018249">
    <property type="entry name" value="MyrA_prd"/>
    <property type="match status" value="1"/>
</dbReference>
<dbReference type="Pfam" id="PF13649">
    <property type="entry name" value="Methyltransf_25"/>
    <property type="match status" value="1"/>
</dbReference>
<reference evidence="3 4" key="1">
    <citation type="submission" date="2021-06" db="EMBL/GenBank/DDBJ databases">
        <authorList>
            <person name="Sun Q."/>
            <person name="Li D."/>
        </authorList>
    </citation>
    <scope>NUCLEOTIDE SEQUENCE [LARGE SCALE GENOMIC DNA]</scope>
    <source>
        <strain evidence="3 4">MSJ-5</strain>
    </source>
</reference>
<keyword evidence="3" id="KW-0489">Methyltransferase</keyword>
<dbReference type="EMBL" id="JAHLQK010000001">
    <property type="protein sequence ID" value="MBU5675480.1"/>
    <property type="molecule type" value="Genomic_DNA"/>
</dbReference>
<name>A0ABS6G254_9FIRM</name>
<protein>
    <submittedName>
        <fullName evidence="3">Methyltransferase domain-containing protein</fullName>
    </submittedName>
</protein>
<evidence type="ECO:0000313" key="3">
    <source>
        <dbReference type="EMBL" id="MBU5675480.1"/>
    </source>
</evidence>
<evidence type="ECO:0000259" key="2">
    <source>
        <dbReference type="Pfam" id="PF21302"/>
    </source>
</evidence>
<comment type="caution">
    <text evidence="3">The sequence shown here is derived from an EMBL/GenBank/DDBJ whole genome shotgun (WGS) entry which is preliminary data.</text>
</comment>
<dbReference type="InterPro" id="IPR041698">
    <property type="entry name" value="Methyltransf_25"/>
</dbReference>
<feature type="domain" description="Methyltransferase" evidence="1">
    <location>
        <begin position="105"/>
        <end position="178"/>
    </location>
</feature>
<gene>
    <name evidence="3" type="ORF">KQI88_03505</name>
</gene>
<keyword evidence="3" id="KW-0808">Transferase</keyword>
<proteinExistence type="predicted"/>
<dbReference type="GO" id="GO:0032259">
    <property type="term" value="P:methylation"/>
    <property type="evidence" value="ECO:0007669"/>
    <property type="project" value="UniProtKB-KW"/>
</dbReference>
<dbReference type="InterPro" id="IPR048647">
    <property type="entry name" value="RlmA_N"/>
</dbReference>
<dbReference type="InterPro" id="IPR016718">
    <property type="entry name" value="rRNA_m1G-MeTrfase_A_prd"/>
</dbReference>